<evidence type="ECO:0000256" key="6">
    <source>
        <dbReference type="ARBA" id="ARBA00022989"/>
    </source>
</evidence>
<dbReference type="PANTHER" id="PTHR47019">
    <property type="entry name" value="LIPID II FLIPPASE MURJ"/>
    <property type="match status" value="1"/>
</dbReference>
<keyword evidence="5" id="KW-0573">Peptidoglycan synthesis</keyword>
<feature type="transmembrane region" description="Helical" evidence="9">
    <location>
        <begin position="458"/>
        <end position="483"/>
    </location>
</feature>
<dbReference type="KEGG" id="nav:JQS30_08770"/>
<dbReference type="Pfam" id="PF03023">
    <property type="entry name" value="MurJ"/>
    <property type="match status" value="1"/>
</dbReference>
<gene>
    <name evidence="10" type="ORF">JQS30_08770</name>
</gene>
<evidence type="ECO:0000256" key="7">
    <source>
        <dbReference type="ARBA" id="ARBA00023136"/>
    </source>
</evidence>
<evidence type="ECO:0000256" key="4">
    <source>
        <dbReference type="ARBA" id="ARBA00022960"/>
    </source>
</evidence>
<dbReference type="AlphaFoldDB" id="A0A895XGC7"/>
<comment type="subcellular location">
    <subcellularLocation>
        <location evidence="1">Cell membrane</location>
        <topology evidence="1">Multi-pass membrane protein</topology>
    </subcellularLocation>
</comment>
<feature type="transmembrane region" description="Helical" evidence="9">
    <location>
        <begin position="489"/>
        <end position="509"/>
    </location>
</feature>
<reference evidence="10" key="1">
    <citation type="submission" date="2021-02" db="EMBL/GenBank/DDBJ databases">
        <title>Natronoglycomyces albus gen. nov., sp. nov, a haloalkaliphilic actinobacterium from a soda solonchak soil.</title>
        <authorList>
            <person name="Sorokin D.Y."/>
            <person name="Khijniak T.V."/>
            <person name="Zakharycheva A.P."/>
            <person name="Boueva O.V."/>
            <person name="Ariskina E.V."/>
            <person name="Hahnke R.L."/>
            <person name="Bunk B."/>
            <person name="Sproer C."/>
            <person name="Schumann P."/>
            <person name="Evtushenko L.I."/>
            <person name="Kublanov I.V."/>
        </authorList>
    </citation>
    <scope>NUCLEOTIDE SEQUENCE</scope>
    <source>
        <strain evidence="10">DSM 106290</strain>
    </source>
</reference>
<evidence type="ECO:0000256" key="8">
    <source>
        <dbReference type="SAM" id="MobiDB-lite"/>
    </source>
</evidence>
<feature type="transmembrane region" description="Helical" evidence="9">
    <location>
        <begin position="323"/>
        <end position="343"/>
    </location>
</feature>
<dbReference type="GO" id="GO:0034204">
    <property type="term" value="P:lipid translocation"/>
    <property type="evidence" value="ECO:0007669"/>
    <property type="project" value="TreeGrafter"/>
</dbReference>
<feature type="transmembrane region" description="Helical" evidence="9">
    <location>
        <begin position="363"/>
        <end position="383"/>
    </location>
</feature>
<dbReference type="GO" id="GO:0005886">
    <property type="term" value="C:plasma membrane"/>
    <property type="evidence" value="ECO:0007669"/>
    <property type="project" value="UniProtKB-SubCell"/>
</dbReference>
<evidence type="ECO:0000256" key="1">
    <source>
        <dbReference type="ARBA" id="ARBA00004651"/>
    </source>
</evidence>
<dbReference type="GO" id="GO:0009252">
    <property type="term" value="P:peptidoglycan biosynthetic process"/>
    <property type="evidence" value="ECO:0007669"/>
    <property type="project" value="UniProtKB-KW"/>
</dbReference>
<evidence type="ECO:0000256" key="9">
    <source>
        <dbReference type="SAM" id="Phobius"/>
    </source>
</evidence>
<evidence type="ECO:0000256" key="3">
    <source>
        <dbReference type="ARBA" id="ARBA00022692"/>
    </source>
</evidence>
<feature type="transmembrane region" description="Helical" evidence="9">
    <location>
        <begin position="132"/>
        <end position="154"/>
    </location>
</feature>
<sequence>MTTDSGREVGKNAALISVITVVSRMAGFGRTMVLVWAVGFAGLGTAYQSANQIPNIIYEIVAGGAMAALVVPLLTGPLTRGNRDEVNRISSALLTWALTALVPIGILLALMADPLMRVMMGSNDPDTVAAATRMLVIFAPQLPLYGVAIVLTGVLQAQRRFAWPALAPLLSSLTMIGVYIAYGLVSGRKDDPVDVTFGELFLISAGTTFGVLVLGGCLFFPVAKTGVKLRVTWKLDAAVASHLRSLAIAGTLILGSQQLCQALMMILANDAGSGPYAIFTASQMFFLLPWGVLAVPLATAAYPNLTEAYQLGHMQRYREQLATFGRIVLILSGLGVVALTAISDPIAVVLNVLQPTPGDASEISGTLFFLGFGLVGFSLFALYSRALYAVDQARAATIATCSGWAVGAAVALALSLALPIENRTIALAIGWSAGMVAMGVLLTVAIGRHTGAESLRGFGRALVSTVVATAVAIGVGRGVISWWGLADTLGSALVQGAVVGIVVALTYLVTASAAAGQNPVAVLGNIKRKSSSKTSADQTAEAHGEEGG</sequence>
<feature type="transmembrane region" description="Helical" evidence="9">
    <location>
        <begin position="56"/>
        <end position="79"/>
    </location>
</feature>
<dbReference type="GO" id="GO:0008360">
    <property type="term" value="P:regulation of cell shape"/>
    <property type="evidence" value="ECO:0007669"/>
    <property type="project" value="UniProtKB-KW"/>
</dbReference>
<dbReference type="RefSeq" id="WP_213169915.1">
    <property type="nucleotide sequence ID" value="NZ_CP070496.1"/>
</dbReference>
<dbReference type="GO" id="GO:0015648">
    <property type="term" value="F:lipid-linked peptidoglycan transporter activity"/>
    <property type="evidence" value="ECO:0007669"/>
    <property type="project" value="TreeGrafter"/>
</dbReference>
<evidence type="ECO:0008006" key="12">
    <source>
        <dbReference type="Google" id="ProtNLM"/>
    </source>
</evidence>
<evidence type="ECO:0000256" key="2">
    <source>
        <dbReference type="ARBA" id="ARBA00022475"/>
    </source>
</evidence>
<accession>A0A895XGC7</accession>
<keyword evidence="7 9" id="KW-0472">Membrane</keyword>
<organism evidence="10 11">
    <name type="scientific">Natronoglycomyces albus</name>
    <dbReference type="NCBI Taxonomy" id="2811108"/>
    <lineage>
        <taxon>Bacteria</taxon>
        <taxon>Bacillati</taxon>
        <taxon>Actinomycetota</taxon>
        <taxon>Actinomycetes</taxon>
        <taxon>Glycomycetales</taxon>
        <taxon>Glycomycetaceae</taxon>
        <taxon>Natronoglycomyces</taxon>
    </lineage>
</organism>
<feature type="transmembrane region" description="Helical" evidence="9">
    <location>
        <begin position="161"/>
        <end position="182"/>
    </location>
</feature>
<keyword evidence="11" id="KW-1185">Reference proteome</keyword>
<dbReference type="Proteomes" id="UP000662939">
    <property type="component" value="Chromosome"/>
</dbReference>
<feature type="transmembrane region" description="Helical" evidence="9">
    <location>
        <begin position="424"/>
        <end position="446"/>
    </location>
</feature>
<keyword evidence="6 9" id="KW-1133">Transmembrane helix</keyword>
<name>A0A895XGC7_9ACTN</name>
<evidence type="ECO:0000313" key="10">
    <source>
        <dbReference type="EMBL" id="QSB03917.1"/>
    </source>
</evidence>
<evidence type="ECO:0000256" key="5">
    <source>
        <dbReference type="ARBA" id="ARBA00022984"/>
    </source>
</evidence>
<dbReference type="PANTHER" id="PTHR47019:SF1">
    <property type="entry name" value="LIPID II FLIPPASE MURJ"/>
    <property type="match status" value="1"/>
</dbReference>
<keyword evidence="2" id="KW-1003">Cell membrane</keyword>
<dbReference type="InterPro" id="IPR051050">
    <property type="entry name" value="Lipid_II_flippase_MurJ/MviN"/>
</dbReference>
<feature type="transmembrane region" description="Helical" evidence="9">
    <location>
        <begin position="395"/>
        <end position="418"/>
    </location>
</feature>
<protein>
    <recommendedName>
        <fullName evidence="12">Virulence factor MviN</fullName>
    </recommendedName>
</protein>
<evidence type="ECO:0000313" key="11">
    <source>
        <dbReference type="Proteomes" id="UP000662939"/>
    </source>
</evidence>
<dbReference type="PRINTS" id="PR01806">
    <property type="entry name" value="VIRFACTRMVIN"/>
</dbReference>
<feature type="region of interest" description="Disordered" evidence="8">
    <location>
        <begin position="528"/>
        <end position="548"/>
    </location>
</feature>
<proteinExistence type="predicted"/>
<feature type="transmembrane region" description="Helical" evidence="9">
    <location>
        <begin position="202"/>
        <end position="223"/>
    </location>
</feature>
<keyword evidence="4" id="KW-0133">Cell shape</keyword>
<dbReference type="EMBL" id="CP070496">
    <property type="protein sequence ID" value="QSB03917.1"/>
    <property type="molecule type" value="Genomic_DNA"/>
</dbReference>
<feature type="transmembrane region" description="Helical" evidence="9">
    <location>
        <begin position="276"/>
        <end position="302"/>
    </location>
</feature>
<dbReference type="InterPro" id="IPR004268">
    <property type="entry name" value="MurJ"/>
</dbReference>
<keyword evidence="3 9" id="KW-0812">Transmembrane</keyword>
<feature type="transmembrane region" description="Helical" evidence="9">
    <location>
        <begin position="91"/>
        <end position="112"/>
    </location>
</feature>